<reference evidence="2" key="4">
    <citation type="submission" date="2023-01" db="EMBL/GenBank/DDBJ databases">
        <title>Draft genome sequence of Methylobacterium brachythecii strain NBRC 107710.</title>
        <authorList>
            <person name="Sun Q."/>
            <person name="Mori K."/>
        </authorList>
    </citation>
    <scope>NUCLEOTIDE SEQUENCE</scope>
    <source>
        <strain evidence="2">NBRC 107710</strain>
    </source>
</reference>
<feature type="transmembrane region" description="Helical" evidence="1">
    <location>
        <begin position="20"/>
        <end position="45"/>
    </location>
</feature>
<proteinExistence type="predicted"/>
<evidence type="ECO:0000256" key="1">
    <source>
        <dbReference type="SAM" id="Phobius"/>
    </source>
</evidence>
<gene>
    <name evidence="2" type="ORF">GCM10007884_09840</name>
    <name evidence="3" type="ORF">GGR33_000911</name>
</gene>
<sequence>MFSNGYFHLKVLSRRPWIRVALFCFAAVVAALAASGLGPFIPSSIASSIGSEAVDQILSILATSMLPVATFSLSTMVQAYGSATSNVTPRAVPLLLQDTRAQTALASFIGAFLYSVVGLIALKTDYYGQQGRVVMFAVTLVVMVLVVATLIRWIDTLSELGRVGTTIDLIEAAAGDALKRRAEMPHLGGRPWQAAPAGSESVTSRETGYVQHVDTRSLDAWAEKKGVEIHLAVVPGSFVHGGCSIAEVTGSLDEDDHAIVRRAFVVGDRRVYENDPRFGIIALSEVASRALSPAVNDPGTAIDVIGTLVRVLEIWATRDRSIAEEPDFPRLYVQGLTVEDLFEDGFTPIARDGAGLVEVGIRLQKALAALGRIGSPDFAPTAERHASLAIKRAQASGMISEDVEAITAAAGRS</sequence>
<accession>A0A7W6AH90</accession>
<dbReference type="EMBL" id="BSPG01000003">
    <property type="protein sequence ID" value="GLS42999.1"/>
    <property type="molecule type" value="Genomic_DNA"/>
</dbReference>
<comment type="caution">
    <text evidence="3">The sequence shown here is derived from an EMBL/GenBank/DDBJ whole genome shotgun (WGS) entry which is preliminary data.</text>
</comment>
<evidence type="ECO:0000313" key="3">
    <source>
        <dbReference type="EMBL" id="MBB3901425.1"/>
    </source>
</evidence>
<feature type="transmembrane region" description="Helical" evidence="1">
    <location>
        <begin position="101"/>
        <end position="122"/>
    </location>
</feature>
<evidence type="ECO:0000313" key="4">
    <source>
        <dbReference type="Proteomes" id="UP000517759"/>
    </source>
</evidence>
<dbReference type="Proteomes" id="UP000517759">
    <property type="component" value="Unassembled WGS sequence"/>
</dbReference>
<reference evidence="5" key="2">
    <citation type="journal article" date="2019" name="Int. J. Syst. Evol. Microbiol.">
        <title>The Global Catalogue of Microorganisms (GCM) 10K type strain sequencing project: providing services to taxonomists for standard genome sequencing and annotation.</title>
        <authorList>
            <consortium name="The Broad Institute Genomics Platform"/>
            <consortium name="The Broad Institute Genome Sequencing Center for Infectious Disease"/>
            <person name="Wu L."/>
            <person name="Ma J."/>
        </authorList>
    </citation>
    <scope>NUCLEOTIDE SEQUENCE [LARGE SCALE GENOMIC DNA]</scope>
    <source>
        <strain evidence="5">NBRC 107710</strain>
    </source>
</reference>
<keyword evidence="5" id="KW-1185">Reference proteome</keyword>
<dbReference type="InterPro" id="IPR018723">
    <property type="entry name" value="DUF2254_membrane"/>
</dbReference>
<reference evidence="3 4" key="3">
    <citation type="submission" date="2020-08" db="EMBL/GenBank/DDBJ databases">
        <title>Genomic Encyclopedia of Type Strains, Phase IV (KMG-IV): sequencing the most valuable type-strain genomes for metagenomic binning, comparative biology and taxonomic classification.</title>
        <authorList>
            <person name="Goeker M."/>
        </authorList>
    </citation>
    <scope>NUCLEOTIDE SEQUENCE [LARGE SCALE GENOMIC DNA]</scope>
    <source>
        <strain evidence="3 4">DSM 24105</strain>
    </source>
</reference>
<name>A0A7W6AH90_9HYPH</name>
<evidence type="ECO:0000313" key="2">
    <source>
        <dbReference type="EMBL" id="GLS42999.1"/>
    </source>
</evidence>
<reference evidence="2" key="1">
    <citation type="journal article" date="2014" name="Int. J. Syst. Evol. Microbiol.">
        <title>Complete genome of a new Firmicutes species belonging to the dominant human colonic microbiota ('Ruminococcus bicirculans') reveals two chromosomes and a selective capacity to utilize plant glucans.</title>
        <authorList>
            <consortium name="NISC Comparative Sequencing Program"/>
            <person name="Wegmann U."/>
            <person name="Louis P."/>
            <person name="Goesmann A."/>
            <person name="Henrissat B."/>
            <person name="Duncan S.H."/>
            <person name="Flint H.J."/>
        </authorList>
    </citation>
    <scope>NUCLEOTIDE SEQUENCE</scope>
    <source>
        <strain evidence="2">NBRC 107710</strain>
    </source>
</reference>
<dbReference type="Proteomes" id="UP001156881">
    <property type="component" value="Unassembled WGS sequence"/>
</dbReference>
<organism evidence="3 4">
    <name type="scientific">Methylobacterium brachythecii</name>
    <dbReference type="NCBI Taxonomy" id="1176177"/>
    <lineage>
        <taxon>Bacteria</taxon>
        <taxon>Pseudomonadati</taxon>
        <taxon>Pseudomonadota</taxon>
        <taxon>Alphaproteobacteria</taxon>
        <taxon>Hyphomicrobiales</taxon>
        <taxon>Methylobacteriaceae</taxon>
        <taxon>Methylobacterium</taxon>
    </lineage>
</organism>
<dbReference type="EMBL" id="JACIDN010000002">
    <property type="protein sequence ID" value="MBB3901425.1"/>
    <property type="molecule type" value="Genomic_DNA"/>
</dbReference>
<feature type="transmembrane region" description="Helical" evidence="1">
    <location>
        <begin position="57"/>
        <end position="81"/>
    </location>
</feature>
<keyword evidence="1" id="KW-1133">Transmembrane helix</keyword>
<protein>
    <submittedName>
        <fullName evidence="3">Putative membrane protein</fullName>
    </submittedName>
</protein>
<feature type="transmembrane region" description="Helical" evidence="1">
    <location>
        <begin position="134"/>
        <end position="154"/>
    </location>
</feature>
<dbReference type="Pfam" id="PF10011">
    <property type="entry name" value="DUF2254"/>
    <property type="match status" value="1"/>
</dbReference>
<keyword evidence="1" id="KW-0812">Transmembrane</keyword>
<dbReference type="RefSeq" id="WP_183502387.1">
    <property type="nucleotide sequence ID" value="NZ_BSPG01000003.1"/>
</dbReference>
<dbReference type="AlphaFoldDB" id="A0A7W6AH90"/>
<keyword evidence="1" id="KW-0472">Membrane</keyword>
<evidence type="ECO:0000313" key="5">
    <source>
        <dbReference type="Proteomes" id="UP001156881"/>
    </source>
</evidence>